<gene>
    <name evidence="15" type="ORF">JCM17846_17350</name>
</gene>
<protein>
    <recommendedName>
        <fullName evidence="3">histidine kinase</fullName>
        <ecNumber evidence="3">2.7.13.3</ecNumber>
    </recommendedName>
</protein>
<dbReference type="FunFam" id="3.30.565.10:FF:000006">
    <property type="entry name" value="Sensor histidine kinase WalK"/>
    <property type="match status" value="1"/>
</dbReference>
<evidence type="ECO:0000256" key="6">
    <source>
        <dbReference type="ARBA" id="ARBA00022679"/>
    </source>
</evidence>
<feature type="transmembrane region" description="Helical" evidence="13">
    <location>
        <begin position="186"/>
        <end position="208"/>
    </location>
</feature>
<dbReference type="InterPro" id="IPR036890">
    <property type="entry name" value="HATPase_C_sf"/>
</dbReference>
<keyword evidence="11 13" id="KW-0472">Membrane</keyword>
<keyword evidence="6" id="KW-0808">Transferase</keyword>
<evidence type="ECO:0000256" key="13">
    <source>
        <dbReference type="SAM" id="Phobius"/>
    </source>
</evidence>
<dbReference type="Pfam" id="PF00512">
    <property type="entry name" value="HisKA"/>
    <property type="match status" value="1"/>
</dbReference>
<dbReference type="EMBL" id="BKCN01000007">
    <property type="protein sequence ID" value="GER04053.1"/>
    <property type="molecule type" value="Genomic_DNA"/>
</dbReference>
<keyword evidence="5" id="KW-0597">Phosphoprotein</keyword>
<dbReference type="InterPro" id="IPR004358">
    <property type="entry name" value="Sig_transdc_His_kin-like_C"/>
</dbReference>
<keyword evidence="8" id="KW-0418">Kinase</keyword>
<feature type="transmembrane region" description="Helical" evidence="13">
    <location>
        <begin position="141"/>
        <end position="166"/>
    </location>
</feature>
<organism evidence="15 16">
    <name type="scientific">Iodidimonas nitroreducens</name>
    <dbReference type="NCBI Taxonomy" id="1236968"/>
    <lineage>
        <taxon>Bacteria</taxon>
        <taxon>Pseudomonadati</taxon>
        <taxon>Pseudomonadota</taxon>
        <taxon>Alphaproteobacteria</taxon>
        <taxon>Iodidimonadales</taxon>
        <taxon>Iodidimonadaceae</taxon>
        <taxon>Iodidimonas</taxon>
    </lineage>
</organism>
<evidence type="ECO:0000256" key="12">
    <source>
        <dbReference type="SAM" id="Coils"/>
    </source>
</evidence>
<evidence type="ECO:0000256" key="10">
    <source>
        <dbReference type="ARBA" id="ARBA00023012"/>
    </source>
</evidence>
<dbReference type="Gene3D" id="3.30.565.10">
    <property type="entry name" value="Histidine kinase-like ATPase, C-terminal domain"/>
    <property type="match status" value="1"/>
</dbReference>
<evidence type="ECO:0000259" key="14">
    <source>
        <dbReference type="PROSITE" id="PS50109"/>
    </source>
</evidence>
<keyword evidence="16" id="KW-1185">Reference proteome</keyword>
<feature type="domain" description="Histidine kinase" evidence="14">
    <location>
        <begin position="416"/>
        <end position="637"/>
    </location>
</feature>
<dbReference type="Gene3D" id="1.10.287.130">
    <property type="match status" value="1"/>
</dbReference>
<dbReference type="SMART" id="SM00387">
    <property type="entry name" value="HATPase_c"/>
    <property type="match status" value="1"/>
</dbReference>
<name>A0A5A7N6U5_9PROT</name>
<dbReference type="SUPFAM" id="SSF47384">
    <property type="entry name" value="Homodimeric domain of signal transducing histidine kinase"/>
    <property type="match status" value="1"/>
</dbReference>
<keyword evidence="12" id="KW-0175">Coiled coil</keyword>
<dbReference type="SUPFAM" id="SSF55874">
    <property type="entry name" value="ATPase domain of HSP90 chaperone/DNA topoisomerase II/histidine kinase"/>
    <property type="match status" value="1"/>
</dbReference>
<dbReference type="PRINTS" id="PR00344">
    <property type="entry name" value="BCTRLSENSOR"/>
</dbReference>
<dbReference type="EC" id="2.7.13.3" evidence="3"/>
<comment type="caution">
    <text evidence="15">The sequence shown here is derived from an EMBL/GenBank/DDBJ whole genome shotgun (WGS) entry which is preliminary data.</text>
</comment>
<feature type="transmembrane region" description="Helical" evidence="13">
    <location>
        <begin position="279"/>
        <end position="303"/>
    </location>
</feature>
<feature type="coiled-coil region" evidence="12">
    <location>
        <begin position="336"/>
        <end position="391"/>
    </location>
</feature>
<keyword evidence="9 13" id="KW-1133">Transmembrane helix</keyword>
<dbReference type="CDD" id="cd00082">
    <property type="entry name" value="HisKA"/>
    <property type="match status" value="1"/>
</dbReference>
<dbReference type="InterPro" id="IPR003661">
    <property type="entry name" value="HisK_dim/P_dom"/>
</dbReference>
<dbReference type="PANTHER" id="PTHR43711">
    <property type="entry name" value="TWO-COMPONENT HISTIDINE KINASE"/>
    <property type="match status" value="1"/>
</dbReference>
<dbReference type="Proteomes" id="UP000324996">
    <property type="component" value="Unassembled WGS sequence"/>
</dbReference>
<dbReference type="CDD" id="cd00075">
    <property type="entry name" value="HATPase"/>
    <property type="match status" value="1"/>
</dbReference>
<comment type="catalytic activity">
    <reaction evidence="1">
        <text>ATP + protein L-histidine = ADP + protein N-phospho-L-histidine.</text>
        <dbReference type="EC" id="2.7.13.3"/>
    </reaction>
</comment>
<evidence type="ECO:0000256" key="4">
    <source>
        <dbReference type="ARBA" id="ARBA00022475"/>
    </source>
</evidence>
<sequence>MSAPQKEQSPETQTGPEPGFYAGEKALALSWPHILFLLIAYCAFHYGLDLHAKSFQTPLSVTTWYPAMGLAIAFILCFGARLIWIVCLGFLIGNIGIWEYWQINPITLLPALANSAAVALAAWFLMPLARLKPHDWTFYHLARLLGGALIAATISGMSIIGLWYGLGRMSLWRAANALAEWLLGDVIGILILTPLLLVMMAPLMIRLLSPEGGQAFLQGLLRPLIRPKSGWPQHPLMIPLAITFATALILYVVFLSPIGKTQNLLFLCFLPPIWAALRYGFPGAMISATLVAIAGLGIAVYLVDPILIMPSRTEIHIFQLFLLVLVLISYILGMAVDELDRARAIIEGQKANLEETVKRRTYALIKENSERQKAEHNLRRMNEKLEQRVLDRTSALKDALVRAERANDAKSQFLHNMNHELRTPLNAVIGFSEMLRREELGPLGHRKYAEYAHDINKAGHHLLSLVGDLLDSASMDDHDDLPLDMKPHDLHHILCEACRMVQPKADAKQITIDLVAPLKNRHALADYHRLLQILLNLIDNAIKFSPPHSSIRIYMEQEADEVIIRIIDQGPGIPETQLLYVFDRFWRGNQSQLSNPGGMGLGLAIARSLVLRHGGSLELYNEPKAGACACLILPIADKSPADAAPEDPSQE</sequence>
<keyword evidence="4" id="KW-1003">Cell membrane</keyword>
<dbReference type="InterPro" id="IPR007895">
    <property type="entry name" value="MASE1"/>
</dbReference>
<dbReference type="InterPro" id="IPR050736">
    <property type="entry name" value="Sensor_HK_Regulatory"/>
</dbReference>
<feature type="transmembrane region" description="Helical" evidence="13">
    <location>
        <begin position="236"/>
        <end position="259"/>
    </location>
</feature>
<dbReference type="AlphaFoldDB" id="A0A5A7N6U5"/>
<evidence type="ECO:0000256" key="3">
    <source>
        <dbReference type="ARBA" id="ARBA00012438"/>
    </source>
</evidence>
<accession>A0A5A7N6U5</accession>
<proteinExistence type="predicted"/>
<dbReference type="PANTHER" id="PTHR43711:SF26">
    <property type="entry name" value="SENSOR HISTIDINE KINASE RCSC"/>
    <property type="match status" value="1"/>
</dbReference>
<evidence type="ECO:0000313" key="16">
    <source>
        <dbReference type="Proteomes" id="UP000324996"/>
    </source>
</evidence>
<evidence type="ECO:0000256" key="7">
    <source>
        <dbReference type="ARBA" id="ARBA00022692"/>
    </source>
</evidence>
<keyword evidence="7 13" id="KW-0812">Transmembrane</keyword>
<feature type="transmembrane region" description="Helical" evidence="13">
    <location>
        <begin position="109"/>
        <end position="129"/>
    </location>
</feature>
<dbReference type="RefSeq" id="WP_161760590.1">
    <property type="nucleotide sequence ID" value="NZ_BKCN01000007.1"/>
</dbReference>
<dbReference type="GO" id="GO:0000155">
    <property type="term" value="F:phosphorelay sensor kinase activity"/>
    <property type="evidence" value="ECO:0007669"/>
    <property type="project" value="InterPro"/>
</dbReference>
<evidence type="ECO:0000256" key="5">
    <source>
        <dbReference type="ARBA" id="ARBA00022553"/>
    </source>
</evidence>
<dbReference type="Pfam" id="PF05231">
    <property type="entry name" value="MASE1"/>
    <property type="match status" value="1"/>
</dbReference>
<feature type="transmembrane region" description="Helical" evidence="13">
    <location>
        <begin position="315"/>
        <end position="336"/>
    </location>
</feature>
<dbReference type="InterPro" id="IPR005467">
    <property type="entry name" value="His_kinase_dom"/>
</dbReference>
<dbReference type="InterPro" id="IPR003594">
    <property type="entry name" value="HATPase_dom"/>
</dbReference>
<evidence type="ECO:0000256" key="8">
    <source>
        <dbReference type="ARBA" id="ARBA00022777"/>
    </source>
</evidence>
<evidence type="ECO:0000313" key="15">
    <source>
        <dbReference type="EMBL" id="GER04053.1"/>
    </source>
</evidence>
<feature type="transmembrane region" description="Helical" evidence="13">
    <location>
        <begin position="28"/>
        <end position="48"/>
    </location>
</feature>
<keyword evidence="10" id="KW-0902">Two-component regulatory system</keyword>
<feature type="transmembrane region" description="Helical" evidence="13">
    <location>
        <begin position="69"/>
        <end position="97"/>
    </location>
</feature>
<evidence type="ECO:0000256" key="1">
    <source>
        <dbReference type="ARBA" id="ARBA00000085"/>
    </source>
</evidence>
<dbReference type="Pfam" id="PF02518">
    <property type="entry name" value="HATPase_c"/>
    <property type="match status" value="1"/>
</dbReference>
<dbReference type="PROSITE" id="PS50109">
    <property type="entry name" value="HIS_KIN"/>
    <property type="match status" value="1"/>
</dbReference>
<evidence type="ECO:0000256" key="9">
    <source>
        <dbReference type="ARBA" id="ARBA00022989"/>
    </source>
</evidence>
<evidence type="ECO:0000256" key="11">
    <source>
        <dbReference type="ARBA" id="ARBA00023136"/>
    </source>
</evidence>
<comment type="subcellular location">
    <subcellularLocation>
        <location evidence="2">Cell membrane</location>
        <topology evidence="2">Multi-pass membrane protein</topology>
    </subcellularLocation>
</comment>
<dbReference type="GO" id="GO:0005886">
    <property type="term" value="C:plasma membrane"/>
    <property type="evidence" value="ECO:0007669"/>
    <property type="project" value="UniProtKB-SubCell"/>
</dbReference>
<dbReference type="InterPro" id="IPR036097">
    <property type="entry name" value="HisK_dim/P_sf"/>
</dbReference>
<reference evidence="15 16" key="1">
    <citation type="submission" date="2019-09" db="EMBL/GenBank/DDBJ databases">
        <title>NBRP : Genome information of microbial organism related human and environment.</title>
        <authorList>
            <person name="Hattori M."/>
            <person name="Oshima K."/>
            <person name="Inaba H."/>
            <person name="Suda W."/>
            <person name="Sakamoto M."/>
            <person name="Iino T."/>
            <person name="Kitahara M."/>
            <person name="Oshida Y."/>
            <person name="Iida T."/>
            <person name="Kudo T."/>
            <person name="Itoh T."/>
            <person name="Ohkuma M."/>
        </authorList>
    </citation>
    <scope>NUCLEOTIDE SEQUENCE [LARGE SCALE GENOMIC DNA]</scope>
    <source>
        <strain evidence="15 16">Q-1</strain>
    </source>
</reference>
<evidence type="ECO:0000256" key="2">
    <source>
        <dbReference type="ARBA" id="ARBA00004651"/>
    </source>
</evidence>
<dbReference type="SMART" id="SM00388">
    <property type="entry name" value="HisKA"/>
    <property type="match status" value="1"/>
</dbReference>